<comment type="subcellular location">
    <subcellularLocation>
        <location evidence="1">Nucleus</location>
    </subcellularLocation>
</comment>
<reference evidence="8" key="1">
    <citation type="journal article" date="2022" name="Front. Genet.">
        <title>Chromosome-Scale Assembly of the Dendrobium nobile Genome Provides Insights Into the Molecular Mechanism of the Biosynthesis of the Medicinal Active Ingredient of Dendrobium.</title>
        <authorList>
            <person name="Xu Q."/>
            <person name="Niu S.-C."/>
            <person name="Li K.-L."/>
            <person name="Zheng P.-J."/>
            <person name="Zhang X.-J."/>
            <person name="Jia Y."/>
            <person name="Liu Y."/>
            <person name="Niu Y.-X."/>
            <person name="Yu L.-H."/>
            <person name="Chen D.-F."/>
            <person name="Zhang G.-Q."/>
        </authorList>
    </citation>
    <scope>NUCLEOTIDE SEQUENCE</scope>
    <source>
        <tissue evidence="8">Leaf</tissue>
    </source>
</reference>
<dbReference type="PANTHER" id="PTHR13264:SF6">
    <property type="entry name" value="OS06G0711100 PROTEIN"/>
    <property type="match status" value="1"/>
</dbReference>
<dbReference type="GO" id="GO:0071014">
    <property type="term" value="C:post-mRNA release spliceosomal complex"/>
    <property type="evidence" value="ECO:0007669"/>
    <property type="project" value="TreeGrafter"/>
</dbReference>
<comment type="caution">
    <text evidence="8">The sequence shown here is derived from an EMBL/GenBank/DDBJ whole genome shotgun (WGS) entry which is preliminary data.</text>
</comment>
<evidence type="ECO:0000256" key="2">
    <source>
        <dbReference type="ARBA" id="ARBA00010028"/>
    </source>
</evidence>
<dbReference type="GO" id="GO:0071013">
    <property type="term" value="C:catalytic step 2 spliceosome"/>
    <property type="evidence" value="ECO:0007669"/>
    <property type="project" value="TreeGrafter"/>
</dbReference>
<keyword evidence="4" id="KW-0747">Spliceosome</keyword>
<keyword evidence="9" id="KW-1185">Reference proteome</keyword>
<dbReference type="Proteomes" id="UP000829196">
    <property type="component" value="Unassembled WGS sequence"/>
</dbReference>
<dbReference type="SMR" id="A0A8T3AX79"/>
<feature type="region of interest" description="Disordered" evidence="7">
    <location>
        <begin position="402"/>
        <end position="424"/>
    </location>
</feature>
<sequence length="956" mass="108670">MDVGRTSFRTNRNRREALPLAMVLSFNDKGVHPDCPNVSNPYHKCGRHCLDNIPSGKDFLNAIRKDGDRELEKLSQKKRVNPKCPHASNRYHKCAEYCLDKVSEKRPDAGEQQPGMNPKEEKKEVFTTERGMKPACIHASNPYHACAESCFQTVPEKDQPGQSIRLQGPMEGEKVLSTKKKAGIPPQCKHASNPNHECTQSCFQSVTDRNVAEGEKANTTNRSRVRLNRSASSHNKINGDCFEDTPRKKNLRGVVVDMKPKKENELDVTIQQGFTFECKNASNPYHVCAEYCFQSVPKREPHGKVIRVKSLKEGVKVKSNIENTDAKPKENEIIVAVEQRVNLEYKNASNPSYVCLEYCSESVPERDRYEQGKSYSRCKYASRPHHECTEFCFRNTPERSLAKGENSQGVSMETDKYVHSSRKHASSPYNKVTEYYCKDTSEKEHPEGVIKPKEESEVVVIAEQGVNPECKSALNTDHVRAEYCFQSAPEKEQHGQEKPKGVSFKIDKSRALPNHEHASNPYHEVIEYCFDDNPEKEHPSGAVKPKEERLVVTAEPGVNLVCKYASNPYHECAEYCIQNLHIKDQSGKALMKPKENKVADPLEILNPQCKHTSNPYHVCAEYCSQSVSNGHQPRKAMMKSKEEKEVVASPQVLSFDCKYASNPYHECGEYCLENAPEKDPPRQTIKKLKEEVVVLPLERRVSPECKFASNPYHVCAEYCFQKAVETEQHVEVMKLKSLKELKNLVSNKKITSGHTQCEYASNPYHKCAEYCFNKNILVSQIPDGVVKINERKKEKGYARRRFDNPKYKDASNSLHKCADYCPEEISPKKEAVEGSTATVKKKKRNSSKEHKRNHPSVEKISLNSKYMDGTKDMQMQSEKVVDMNPKELSDMPPVHIDASDLFHEWSKYCSQTKVAEDEIVKQEKKAGMGEFATRNGKGNGFPNATMEKRRTRQLKG</sequence>
<evidence type="ECO:0000313" key="8">
    <source>
        <dbReference type="EMBL" id="KAI0501093.1"/>
    </source>
</evidence>
<proteinExistence type="inferred from homology"/>
<gene>
    <name evidence="8" type="ORF">KFK09_019311</name>
</gene>
<feature type="region of interest" description="Disordered" evidence="7">
    <location>
        <begin position="831"/>
        <end position="866"/>
    </location>
</feature>
<protein>
    <submittedName>
        <fullName evidence="8">Uncharacterized protein</fullName>
    </submittedName>
</protein>
<dbReference type="GO" id="GO:0000974">
    <property type="term" value="C:Prp19 complex"/>
    <property type="evidence" value="ECO:0007669"/>
    <property type="project" value="TreeGrafter"/>
</dbReference>
<evidence type="ECO:0000256" key="7">
    <source>
        <dbReference type="SAM" id="MobiDB-lite"/>
    </source>
</evidence>
<dbReference type="AlphaFoldDB" id="A0A8T3AX79"/>
<dbReference type="InterPro" id="IPR013260">
    <property type="entry name" value="mRNA_splic_SYF2"/>
</dbReference>
<keyword evidence="5" id="KW-0508">mRNA splicing</keyword>
<evidence type="ECO:0000256" key="6">
    <source>
        <dbReference type="ARBA" id="ARBA00023242"/>
    </source>
</evidence>
<evidence type="ECO:0000313" key="9">
    <source>
        <dbReference type="Proteomes" id="UP000829196"/>
    </source>
</evidence>
<feature type="compositionally biased region" description="Basic residues" evidence="7">
    <location>
        <begin position="839"/>
        <end position="854"/>
    </location>
</feature>
<comment type="similarity">
    <text evidence="2">Belongs to the SYF2 family.</text>
</comment>
<accession>A0A8T3AX79</accession>
<dbReference type="EMBL" id="JAGYWB010000013">
    <property type="protein sequence ID" value="KAI0501093.1"/>
    <property type="molecule type" value="Genomic_DNA"/>
</dbReference>
<evidence type="ECO:0000256" key="4">
    <source>
        <dbReference type="ARBA" id="ARBA00022728"/>
    </source>
</evidence>
<feature type="region of interest" description="Disordered" evidence="7">
    <location>
        <begin position="926"/>
        <end position="956"/>
    </location>
</feature>
<keyword evidence="6" id="KW-0539">Nucleus</keyword>
<dbReference type="GO" id="GO:0008380">
    <property type="term" value="P:RNA splicing"/>
    <property type="evidence" value="ECO:0007669"/>
    <property type="project" value="UniProtKB-KW"/>
</dbReference>
<dbReference type="GO" id="GO:0006397">
    <property type="term" value="P:mRNA processing"/>
    <property type="evidence" value="ECO:0007669"/>
    <property type="project" value="UniProtKB-KW"/>
</dbReference>
<organism evidence="8 9">
    <name type="scientific">Dendrobium nobile</name>
    <name type="common">Orchid</name>
    <dbReference type="NCBI Taxonomy" id="94219"/>
    <lineage>
        <taxon>Eukaryota</taxon>
        <taxon>Viridiplantae</taxon>
        <taxon>Streptophyta</taxon>
        <taxon>Embryophyta</taxon>
        <taxon>Tracheophyta</taxon>
        <taxon>Spermatophyta</taxon>
        <taxon>Magnoliopsida</taxon>
        <taxon>Liliopsida</taxon>
        <taxon>Asparagales</taxon>
        <taxon>Orchidaceae</taxon>
        <taxon>Epidendroideae</taxon>
        <taxon>Malaxideae</taxon>
        <taxon>Dendrobiinae</taxon>
        <taxon>Dendrobium</taxon>
    </lineage>
</organism>
<evidence type="ECO:0000256" key="5">
    <source>
        <dbReference type="ARBA" id="ARBA00023187"/>
    </source>
</evidence>
<evidence type="ECO:0000256" key="3">
    <source>
        <dbReference type="ARBA" id="ARBA00022664"/>
    </source>
</evidence>
<dbReference type="PANTHER" id="PTHR13264">
    <property type="entry name" value="GCIP-INTERACTING PROTEIN P29"/>
    <property type="match status" value="1"/>
</dbReference>
<name>A0A8T3AX79_DENNO</name>
<keyword evidence="3" id="KW-0507">mRNA processing</keyword>
<dbReference type="OrthoDB" id="1506770at2759"/>
<evidence type="ECO:0000256" key="1">
    <source>
        <dbReference type="ARBA" id="ARBA00004123"/>
    </source>
</evidence>